<dbReference type="GO" id="GO:0000049">
    <property type="term" value="F:tRNA binding"/>
    <property type="evidence" value="ECO:0007669"/>
    <property type="project" value="UniProtKB-KW"/>
</dbReference>
<keyword evidence="4" id="KW-0820">tRNA-binding</keyword>
<dbReference type="EC" id="2.8.1.14" evidence="3"/>
<evidence type="ECO:0000256" key="8">
    <source>
        <dbReference type="ARBA" id="ARBA00022840"/>
    </source>
</evidence>
<dbReference type="PANTHER" id="PTHR11933">
    <property type="entry name" value="TRNA 5-METHYLAMINOMETHYL-2-THIOURIDYLATE -METHYLTRANSFERASE"/>
    <property type="match status" value="1"/>
</dbReference>
<dbReference type="GO" id="GO:0008168">
    <property type="term" value="F:methyltransferase activity"/>
    <property type="evidence" value="ECO:0007669"/>
    <property type="project" value="UniProtKB-KW"/>
</dbReference>
<evidence type="ECO:0000256" key="11">
    <source>
        <dbReference type="ARBA" id="ARBA00049564"/>
    </source>
</evidence>
<dbReference type="GO" id="GO:0016783">
    <property type="term" value="F:sulfurtransferase activity"/>
    <property type="evidence" value="ECO:0007669"/>
    <property type="project" value="InterPro"/>
</dbReference>
<keyword evidence="7" id="KW-0547">Nucleotide-binding</keyword>
<proteinExistence type="inferred from homology"/>
<dbReference type="Pfam" id="PF20258">
    <property type="entry name" value="tRNA_Me_trans_C"/>
    <property type="match status" value="1"/>
</dbReference>
<keyword evidence="14" id="KW-0489">Methyltransferase</keyword>
<name>A0A166EK34_9AGAM</name>
<keyword evidence="6" id="KW-0819">tRNA processing</keyword>
<dbReference type="Gene3D" id="2.30.30.280">
    <property type="entry name" value="Adenine nucleotide alpha hydrolases-like domains"/>
    <property type="match status" value="1"/>
</dbReference>
<gene>
    <name evidence="14" type="ORF">SISSUDRAFT_1045181</name>
</gene>
<evidence type="ECO:0000256" key="7">
    <source>
        <dbReference type="ARBA" id="ARBA00022741"/>
    </source>
</evidence>
<evidence type="ECO:0000313" key="14">
    <source>
        <dbReference type="EMBL" id="KZT39682.1"/>
    </source>
</evidence>
<dbReference type="Gene3D" id="3.40.50.620">
    <property type="entry name" value="HUPs"/>
    <property type="match status" value="1"/>
</dbReference>
<dbReference type="NCBIfam" id="NF001138">
    <property type="entry name" value="PRK00143.1"/>
    <property type="match status" value="1"/>
</dbReference>
<dbReference type="InterPro" id="IPR023382">
    <property type="entry name" value="MnmA-like_central_sf"/>
</dbReference>
<evidence type="ECO:0000256" key="9">
    <source>
        <dbReference type="ARBA" id="ARBA00022884"/>
    </source>
</evidence>
<evidence type="ECO:0000256" key="10">
    <source>
        <dbReference type="ARBA" id="ARBA00023157"/>
    </source>
</evidence>
<dbReference type="OrthoDB" id="3685at2759"/>
<keyword evidence="15" id="KW-1185">Reference proteome</keyword>
<evidence type="ECO:0000256" key="6">
    <source>
        <dbReference type="ARBA" id="ARBA00022694"/>
    </source>
</evidence>
<keyword evidence="8" id="KW-0067">ATP-binding</keyword>
<dbReference type="FunFam" id="3.40.50.620:FF:000115">
    <property type="entry name" value="tRNA-specific 2-thiouridylase MnmA"/>
    <property type="match status" value="1"/>
</dbReference>
<evidence type="ECO:0000256" key="3">
    <source>
        <dbReference type="ARBA" id="ARBA00011953"/>
    </source>
</evidence>
<dbReference type="GO" id="GO:0005524">
    <property type="term" value="F:ATP binding"/>
    <property type="evidence" value="ECO:0007669"/>
    <property type="project" value="UniProtKB-KW"/>
</dbReference>
<dbReference type="NCBIfam" id="TIGR00420">
    <property type="entry name" value="trmU"/>
    <property type="match status" value="1"/>
</dbReference>
<keyword evidence="5 14" id="KW-0808">Transferase</keyword>
<accession>A0A166EK34</accession>
<dbReference type="GO" id="GO:0005739">
    <property type="term" value="C:mitochondrion"/>
    <property type="evidence" value="ECO:0007669"/>
    <property type="project" value="TreeGrafter"/>
</dbReference>
<reference evidence="14 15" key="1">
    <citation type="journal article" date="2016" name="Mol. Biol. Evol.">
        <title>Comparative Genomics of Early-Diverging Mushroom-Forming Fungi Provides Insights into the Origins of Lignocellulose Decay Capabilities.</title>
        <authorList>
            <person name="Nagy L.G."/>
            <person name="Riley R."/>
            <person name="Tritt A."/>
            <person name="Adam C."/>
            <person name="Daum C."/>
            <person name="Floudas D."/>
            <person name="Sun H."/>
            <person name="Yadav J.S."/>
            <person name="Pangilinan J."/>
            <person name="Larsson K.H."/>
            <person name="Matsuura K."/>
            <person name="Barry K."/>
            <person name="Labutti K."/>
            <person name="Kuo R."/>
            <person name="Ohm R.A."/>
            <person name="Bhattacharya S.S."/>
            <person name="Shirouzu T."/>
            <person name="Yoshinaga Y."/>
            <person name="Martin F.M."/>
            <person name="Grigoriev I.V."/>
            <person name="Hibbett D.S."/>
        </authorList>
    </citation>
    <scope>NUCLEOTIDE SEQUENCE [LARGE SCALE GENOMIC DNA]</scope>
    <source>
        <strain evidence="14 15">HHB10207 ss-3</strain>
    </source>
</reference>
<sequence>MSGGVDSSVAATLLAEKDYDLSAVYMRNWDSADETGTDNNCAWKKDWEDVQKICRMLDLPVELIDLSKEYWLHVFTPALQQWENGMTPNPDIWCNREIKFGALLDRLTDQYPGSYLATGHYARIGWSFDDRPKLMRPKDRHKDQTYYLSSLSEASLQKALFPLSKLTKGEVRDLAKRYNLPTASREESMGLCFVGERRRFHDFLNQYLTPKPGNIVNEDGEVIGEHQGLWRYTIGQGAKLRGMPTRMYVSKKDHGRNEVMVVPSSDHPHLQFSQIISSDWHWICHDHHISQLDSEKGFRATIKFRHMMNAVPCHIKRERGNIRIVFEEQQKAISPGQVAVVWKNDWCLGCGTISEAL</sequence>
<dbReference type="SUPFAM" id="SSF52402">
    <property type="entry name" value="Adenine nucleotide alpha hydrolases-like"/>
    <property type="match status" value="1"/>
</dbReference>
<evidence type="ECO:0000259" key="13">
    <source>
        <dbReference type="Pfam" id="PF20259"/>
    </source>
</evidence>
<evidence type="ECO:0000256" key="5">
    <source>
        <dbReference type="ARBA" id="ARBA00022679"/>
    </source>
</evidence>
<evidence type="ECO:0000256" key="2">
    <source>
        <dbReference type="ARBA" id="ARBA00006191"/>
    </source>
</evidence>
<dbReference type="InterPro" id="IPR046884">
    <property type="entry name" value="MnmA-like_central"/>
</dbReference>
<evidence type="ECO:0000313" key="15">
    <source>
        <dbReference type="Proteomes" id="UP000076798"/>
    </source>
</evidence>
<evidence type="ECO:0000259" key="12">
    <source>
        <dbReference type="Pfam" id="PF20258"/>
    </source>
</evidence>
<feature type="domain" description="tRNA-specific 2-thiouridylase MnmA-like C-terminal" evidence="12">
    <location>
        <begin position="274"/>
        <end position="353"/>
    </location>
</feature>
<dbReference type="FunFam" id="2.30.30.280:FF:000001">
    <property type="entry name" value="tRNA-specific 2-thiouridylase MnmA"/>
    <property type="match status" value="1"/>
</dbReference>
<dbReference type="Gene3D" id="2.40.30.10">
    <property type="entry name" value="Translation factors"/>
    <property type="match status" value="1"/>
</dbReference>
<comment type="function">
    <text evidence="1">Catalyzes the 2-thiolation of uridine at the wobble position (U34) of mitochondrial tRNA(Lys), tRNA(Glu) and tRNA(Gln). Required for the formation of 5-taurinomethyl-2-thiouridine (tm5s2U) of mitochondrial tRNA(Lys), tRNA(Glu), and tRNA(Gln) at the wobble position. ATP is required to activate the C2 atom of the wobble base.</text>
</comment>
<dbReference type="InterPro" id="IPR046885">
    <property type="entry name" value="MnmA-like_C"/>
</dbReference>
<dbReference type="Pfam" id="PF20259">
    <property type="entry name" value="tRNA_Me_trans_M"/>
    <property type="match status" value="1"/>
</dbReference>
<dbReference type="PANTHER" id="PTHR11933:SF5">
    <property type="entry name" value="MITOCHONDRIAL TRNA-SPECIFIC 2-THIOURIDYLASE 1"/>
    <property type="match status" value="1"/>
</dbReference>
<dbReference type="Proteomes" id="UP000076798">
    <property type="component" value="Unassembled WGS sequence"/>
</dbReference>
<dbReference type="GO" id="GO:0002143">
    <property type="term" value="P:tRNA wobble position uridine thiolation"/>
    <property type="evidence" value="ECO:0007669"/>
    <property type="project" value="TreeGrafter"/>
</dbReference>
<dbReference type="STRING" id="1314776.A0A166EK34"/>
<dbReference type="CDD" id="cd01998">
    <property type="entry name" value="MnmA_TRMU-like"/>
    <property type="match status" value="1"/>
</dbReference>
<comment type="catalytic activity">
    <reaction evidence="11">
        <text>5-taurinomethyluridine(34) in tRNA + S-sulfanyl-L-cysteinyl-[protein] + AH2 + ATP = 5-taurinomethyl-2-thiouridine(34) in tRNA + L-cysteinyl-[protein] + A + AMP + diphosphate + H(+)</text>
        <dbReference type="Rhea" id="RHEA:47040"/>
        <dbReference type="Rhea" id="RHEA-COMP:10131"/>
        <dbReference type="Rhea" id="RHEA-COMP:11726"/>
        <dbReference type="Rhea" id="RHEA-COMP:11732"/>
        <dbReference type="Rhea" id="RHEA-COMP:11733"/>
        <dbReference type="ChEBI" id="CHEBI:13193"/>
        <dbReference type="ChEBI" id="CHEBI:15378"/>
        <dbReference type="ChEBI" id="CHEBI:17499"/>
        <dbReference type="ChEBI" id="CHEBI:29950"/>
        <dbReference type="ChEBI" id="CHEBI:30616"/>
        <dbReference type="ChEBI" id="CHEBI:33019"/>
        <dbReference type="ChEBI" id="CHEBI:61963"/>
        <dbReference type="ChEBI" id="CHEBI:87171"/>
        <dbReference type="ChEBI" id="CHEBI:87172"/>
        <dbReference type="ChEBI" id="CHEBI:456215"/>
        <dbReference type="EC" id="2.8.1.14"/>
    </reaction>
</comment>
<dbReference type="InterPro" id="IPR004506">
    <property type="entry name" value="MnmA-like"/>
</dbReference>
<dbReference type="GO" id="GO:0032259">
    <property type="term" value="P:methylation"/>
    <property type="evidence" value="ECO:0007669"/>
    <property type="project" value="UniProtKB-KW"/>
</dbReference>
<keyword evidence="9" id="KW-0694">RNA-binding</keyword>
<keyword evidence="10" id="KW-1015">Disulfide bond</keyword>
<evidence type="ECO:0000256" key="4">
    <source>
        <dbReference type="ARBA" id="ARBA00022555"/>
    </source>
</evidence>
<dbReference type="EMBL" id="KV428042">
    <property type="protein sequence ID" value="KZT39682.1"/>
    <property type="molecule type" value="Genomic_DNA"/>
</dbReference>
<dbReference type="InterPro" id="IPR014729">
    <property type="entry name" value="Rossmann-like_a/b/a_fold"/>
</dbReference>
<comment type="similarity">
    <text evidence="2">Belongs to the MnmA/TRMU family.</text>
</comment>
<dbReference type="Pfam" id="PF03054">
    <property type="entry name" value="tRNA_Me_trans"/>
    <property type="match status" value="1"/>
</dbReference>
<protein>
    <recommendedName>
        <fullName evidence="3">tRNA-5-taurinomethyluridine 2-sulfurtransferase</fullName>
        <ecNumber evidence="3">2.8.1.14</ecNumber>
    </recommendedName>
</protein>
<organism evidence="14 15">
    <name type="scientific">Sistotremastrum suecicum HHB10207 ss-3</name>
    <dbReference type="NCBI Taxonomy" id="1314776"/>
    <lineage>
        <taxon>Eukaryota</taxon>
        <taxon>Fungi</taxon>
        <taxon>Dikarya</taxon>
        <taxon>Basidiomycota</taxon>
        <taxon>Agaricomycotina</taxon>
        <taxon>Agaricomycetes</taxon>
        <taxon>Sistotremastrales</taxon>
        <taxon>Sistotremastraceae</taxon>
        <taxon>Sistotremastrum</taxon>
    </lineage>
</organism>
<feature type="domain" description="tRNA-specific 2-thiouridylase MnmA-like central" evidence="13">
    <location>
        <begin position="202"/>
        <end position="262"/>
    </location>
</feature>
<evidence type="ECO:0000256" key="1">
    <source>
        <dbReference type="ARBA" id="ARBA00003986"/>
    </source>
</evidence>
<dbReference type="AlphaFoldDB" id="A0A166EK34"/>